<protein>
    <submittedName>
        <fullName evidence="2">ROK family protein</fullName>
    </submittedName>
</protein>
<dbReference type="InterPro" id="IPR049874">
    <property type="entry name" value="ROK_cs"/>
</dbReference>
<organism evidence="2 3">
    <name type="scientific">Georgenia halophila</name>
    <dbReference type="NCBI Taxonomy" id="620889"/>
    <lineage>
        <taxon>Bacteria</taxon>
        <taxon>Bacillati</taxon>
        <taxon>Actinomycetota</taxon>
        <taxon>Actinomycetes</taxon>
        <taxon>Micrococcales</taxon>
        <taxon>Bogoriellaceae</taxon>
        <taxon>Georgenia</taxon>
    </lineage>
</organism>
<dbReference type="Pfam" id="PF00480">
    <property type="entry name" value="ROK"/>
    <property type="match status" value="1"/>
</dbReference>
<dbReference type="RefSeq" id="WP_345214631.1">
    <property type="nucleotide sequence ID" value="NZ_BAABGN010000001.1"/>
</dbReference>
<accession>A0ABP8KTR9</accession>
<dbReference type="PROSITE" id="PS01125">
    <property type="entry name" value="ROK"/>
    <property type="match status" value="1"/>
</dbReference>
<keyword evidence="3" id="KW-1185">Reference proteome</keyword>
<evidence type="ECO:0000313" key="2">
    <source>
        <dbReference type="EMBL" id="GAA4415588.1"/>
    </source>
</evidence>
<dbReference type="SUPFAM" id="SSF53067">
    <property type="entry name" value="Actin-like ATPase domain"/>
    <property type="match status" value="1"/>
</dbReference>
<comment type="caution">
    <text evidence="2">The sequence shown here is derived from an EMBL/GenBank/DDBJ whole genome shotgun (WGS) entry which is preliminary data.</text>
</comment>
<dbReference type="Gene3D" id="3.30.420.40">
    <property type="match status" value="2"/>
</dbReference>
<sequence>MHGDGSLPGDGQVRVVGVDLGGTKIAGALVGSDGRGGDVLTVPTPADSGPAALLDAVARLVSRLAATVEGPGSVRGVGIGTAGVVDVGAGMILSATDVLPGWTGTAVVDGLRSRLAGSLDPGVRIHVQNDVDAHAAGEAWLGAAAGLDDVLLVAVGTGVGGAVVRNGVVLRGAHHVAGEIGHLPVPGAEGLRCSCGRTGHLEALASGLSLHRRYVALGGSGTGNAHEVFSRAASGDALAVRAVQESGTAVGRALAGAVTLLDPDAVVVSGGVAGSGEMWWQAMESTLRAELIDPLAGIPVLRPLLGARSAVVGAARGALDLLEEKP</sequence>
<dbReference type="PANTHER" id="PTHR18964:SF169">
    <property type="entry name" value="N-ACETYLMANNOSAMINE KINASE"/>
    <property type="match status" value="1"/>
</dbReference>
<dbReference type="EMBL" id="BAABGN010000001">
    <property type="protein sequence ID" value="GAA4415588.1"/>
    <property type="molecule type" value="Genomic_DNA"/>
</dbReference>
<dbReference type="Proteomes" id="UP001500622">
    <property type="component" value="Unassembled WGS sequence"/>
</dbReference>
<name>A0ABP8KTR9_9MICO</name>
<dbReference type="InterPro" id="IPR000600">
    <property type="entry name" value="ROK"/>
</dbReference>
<comment type="similarity">
    <text evidence="1">Belongs to the ROK (NagC/XylR) family.</text>
</comment>
<evidence type="ECO:0000256" key="1">
    <source>
        <dbReference type="ARBA" id="ARBA00006479"/>
    </source>
</evidence>
<reference evidence="3" key="1">
    <citation type="journal article" date="2019" name="Int. J. Syst. Evol. Microbiol.">
        <title>The Global Catalogue of Microorganisms (GCM) 10K type strain sequencing project: providing services to taxonomists for standard genome sequencing and annotation.</title>
        <authorList>
            <consortium name="The Broad Institute Genomics Platform"/>
            <consortium name="The Broad Institute Genome Sequencing Center for Infectious Disease"/>
            <person name="Wu L."/>
            <person name="Ma J."/>
        </authorList>
    </citation>
    <scope>NUCLEOTIDE SEQUENCE [LARGE SCALE GENOMIC DNA]</scope>
    <source>
        <strain evidence="3">JCM 17810</strain>
    </source>
</reference>
<proteinExistence type="inferred from homology"/>
<dbReference type="InterPro" id="IPR043129">
    <property type="entry name" value="ATPase_NBD"/>
</dbReference>
<dbReference type="PANTHER" id="PTHR18964">
    <property type="entry name" value="ROK (REPRESSOR, ORF, KINASE) FAMILY"/>
    <property type="match status" value="1"/>
</dbReference>
<evidence type="ECO:0000313" key="3">
    <source>
        <dbReference type="Proteomes" id="UP001500622"/>
    </source>
</evidence>
<gene>
    <name evidence="2" type="ORF">GCM10023169_02070</name>
</gene>